<dbReference type="GO" id="GO:0016787">
    <property type="term" value="F:hydrolase activity"/>
    <property type="evidence" value="ECO:0007669"/>
    <property type="project" value="UniProtKB-KW"/>
</dbReference>
<dbReference type="InterPro" id="IPR049730">
    <property type="entry name" value="SNF2/RAD54-like_C"/>
</dbReference>
<dbReference type="InterPro" id="IPR000330">
    <property type="entry name" value="SNF2_N"/>
</dbReference>
<dbReference type="Pfam" id="PF00176">
    <property type="entry name" value="SNF2-rel_dom"/>
    <property type="match status" value="1"/>
</dbReference>
<dbReference type="AlphaFoldDB" id="B2B419"/>
<evidence type="ECO:0000256" key="1">
    <source>
        <dbReference type="ARBA" id="ARBA00022741"/>
    </source>
</evidence>
<dbReference type="CDD" id="cd18793">
    <property type="entry name" value="SF2_C_SNF"/>
    <property type="match status" value="1"/>
</dbReference>
<feature type="non-terminal residue" evidence="5">
    <location>
        <position position="1"/>
    </location>
</feature>
<evidence type="ECO:0000256" key="3">
    <source>
        <dbReference type="ARBA" id="ARBA00022840"/>
    </source>
</evidence>
<dbReference type="GO" id="GO:0008094">
    <property type="term" value="F:ATP-dependent activity, acting on DNA"/>
    <property type="evidence" value="ECO:0007669"/>
    <property type="project" value="TreeGrafter"/>
</dbReference>
<dbReference type="EMBL" id="CU638744">
    <property type="protein sequence ID" value="CAP71855.1"/>
    <property type="molecule type" value="Genomic_DNA"/>
</dbReference>
<dbReference type="KEGG" id="pan:PODANSg7758"/>
<evidence type="ECO:0000256" key="2">
    <source>
        <dbReference type="ARBA" id="ARBA00022801"/>
    </source>
</evidence>
<dbReference type="VEuPathDB" id="FungiDB:PODANS_6_7940"/>
<dbReference type="SMART" id="SM00490">
    <property type="entry name" value="HELICc"/>
    <property type="match status" value="1"/>
</dbReference>
<dbReference type="GO" id="GO:0005634">
    <property type="term" value="C:nucleus"/>
    <property type="evidence" value="ECO:0007669"/>
    <property type="project" value="TreeGrafter"/>
</dbReference>
<evidence type="ECO:0000259" key="4">
    <source>
        <dbReference type="PROSITE" id="PS51194"/>
    </source>
</evidence>
<protein>
    <submittedName>
        <fullName evidence="5">Podospora anserina S mat+ genomic DNA chromosome 6, supercontig 2</fullName>
    </submittedName>
</protein>
<feature type="domain" description="Helicase C-terminal" evidence="4">
    <location>
        <begin position="254"/>
        <end position="381"/>
    </location>
</feature>
<dbReference type="Gene3D" id="3.40.50.10810">
    <property type="entry name" value="Tandem AAA-ATPase domain"/>
    <property type="match status" value="1"/>
</dbReference>
<organism evidence="5">
    <name type="scientific">Podospora anserina (strain S / ATCC MYA-4624 / DSM 980 / FGSC 10383)</name>
    <name type="common">Pleurage anserina</name>
    <dbReference type="NCBI Taxonomy" id="515849"/>
    <lineage>
        <taxon>Eukaryota</taxon>
        <taxon>Fungi</taxon>
        <taxon>Dikarya</taxon>
        <taxon>Ascomycota</taxon>
        <taxon>Pezizomycotina</taxon>
        <taxon>Sordariomycetes</taxon>
        <taxon>Sordariomycetidae</taxon>
        <taxon>Sordariales</taxon>
        <taxon>Podosporaceae</taxon>
        <taxon>Podospora</taxon>
        <taxon>Podospora anserina</taxon>
    </lineage>
</organism>
<dbReference type="Gene3D" id="3.40.50.300">
    <property type="entry name" value="P-loop containing nucleotide triphosphate hydrolases"/>
    <property type="match status" value="1"/>
</dbReference>
<dbReference type="PANTHER" id="PTHR45626">
    <property type="entry name" value="TRANSCRIPTION TERMINATION FACTOR 2-RELATED"/>
    <property type="match status" value="1"/>
</dbReference>
<dbReference type="GeneID" id="6194761"/>
<keyword evidence="1" id="KW-0547">Nucleotide-binding</keyword>
<dbReference type="GO" id="GO:0006281">
    <property type="term" value="P:DNA repair"/>
    <property type="evidence" value="ECO:0007669"/>
    <property type="project" value="TreeGrafter"/>
</dbReference>
<dbReference type="HOGENOM" id="CLU_000315_2_8_1"/>
<dbReference type="OrthoDB" id="448448at2759"/>
<reference evidence="5" key="1">
    <citation type="journal article" date="2008" name="Genome Biol.">
        <title>The genome sequence of the model ascomycete fungus Podospora anserina.</title>
        <authorList>
            <person name="Espagne E."/>
            <person name="Lespinet O."/>
            <person name="Malagnac F."/>
            <person name="Da Silva C."/>
            <person name="Jaillon O."/>
            <person name="Porcel B.M."/>
            <person name="Couloux A."/>
            <person name="Aury J.-M."/>
            <person name="Segurens B."/>
            <person name="Poulain J."/>
            <person name="Anthouard V."/>
            <person name="Grossetete S."/>
            <person name="Khalili H."/>
            <person name="Coppin E."/>
            <person name="Dequard-Chablat M."/>
            <person name="Picard M."/>
            <person name="Contamine V."/>
            <person name="Arnaise S."/>
            <person name="Bourdais A."/>
            <person name="Berteaux-Lecellier V."/>
            <person name="Gautheret D."/>
            <person name="de Vries R.P."/>
            <person name="Battaglia E."/>
            <person name="Coutinho P.M."/>
            <person name="Danchin E.G.J."/>
            <person name="Henrissat B."/>
            <person name="El Khoury R."/>
            <person name="Sainsard-Chanet A."/>
            <person name="Boivin A."/>
            <person name="Pinan-Lucarre B."/>
            <person name="Sellem C.H."/>
            <person name="Debuchy R."/>
            <person name="Wincker P."/>
            <person name="Weissenbach J."/>
            <person name="Silar P."/>
        </authorList>
    </citation>
    <scope>NUCLEOTIDE SEQUENCE [LARGE SCALE GENOMIC DNA]</scope>
    <source>
        <strain evidence="5">S mat+</strain>
    </source>
</reference>
<dbReference type="InterPro" id="IPR001650">
    <property type="entry name" value="Helicase_C-like"/>
</dbReference>
<dbReference type="Pfam" id="PF00271">
    <property type="entry name" value="Helicase_C"/>
    <property type="match status" value="1"/>
</dbReference>
<dbReference type="InterPro" id="IPR038718">
    <property type="entry name" value="SNF2-like_sf"/>
</dbReference>
<keyword evidence="3" id="KW-0067">ATP-binding</keyword>
<name>B2B419_PODAN</name>
<accession>B2B419</accession>
<sequence>NAAHCIRNFDSVIFTAAHSLQAERRWCLTGTPIQNSLSDLRSLLHLLRNGPLSDAKRFDRLIVDPIRNDPTMSESFRNLKLLFNTMCLRRTETLLDLPPSTTETVLISHSPEETAAYEAILYDCRAEYERQACGKSELKSFNILFQTAQKLRMLCNHGTFVTSNQHQRPRNRSKSRELEMTGGDSCVFCCMDEDSSSSLIVHLHRFPVVPSPARSPTSSTAGYSSKLLTVAQNIEKHFNADGSKRYAQVPSSRQLNSLINHSVVFTSWRTTLNLLQILLTECSLPFLRIDGMVNATDRTAIIDNFSTNPDIPVLLLTINSGAVGLTITAANVVHLVEPIYNPAIEAQAVARVLRMGQTRPVKILRYVTEETIEPVRFLVAD</sequence>
<dbReference type="InterPro" id="IPR027417">
    <property type="entry name" value="P-loop_NTPase"/>
</dbReference>
<reference evidence="5" key="2">
    <citation type="submission" date="2008-07" db="EMBL/GenBank/DDBJ databases">
        <authorList>
            <person name="Genoscope - CEA"/>
        </authorList>
    </citation>
    <scope>NUCLEOTIDE SEQUENCE</scope>
    <source>
        <strain evidence="5">S mat+</strain>
    </source>
</reference>
<dbReference type="InterPro" id="IPR050628">
    <property type="entry name" value="SNF2_RAD54_helicase_TF"/>
</dbReference>
<keyword evidence="2" id="KW-0378">Hydrolase</keyword>
<dbReference type="GO" id="GO:0005524">
    <property type="term" value="F:ATP binding"/>
    <property type="evidence" value="ECO:0007669"/>
    <property type="project" value="UniProtKB-KW"/>
</dbReference>
<gene>
    <name evidence="5" type="ORF">PODANS_6_7940</name>
</gene>
<dbReference type="RefSeq" id="XP_001910719.1">
    <property type="nucleotide sequence ID" value="XM_001910684.1"/>
</dbReference>
<proteinExistence type="predicted"/>
<dbReference type="PROSITE" id="PS51194">
    <property type="entry name" value="HELICASE_CTER"/>
    <property type="match status" value="1"/>
</dbReference>
<dbReference type="SUPFAM" id="SSF52540">
    <property type="entry name" value="P-loop containing nucleoside triphosphate hydrolases"/>
    <property type="match status" value="2"/>
</dbReference>
<evidence type="ECO:0000313" key="5">
    <source>
        <dbReference type="EMBL" id="CAP71855.1"/>
    </source>
</evidence>